<dbReference type="GO" id="GO:0016831">
    <property type="term" value="F:carboxy-lyase activity"/>
    <property type="evidence" value="ECO:0007669"/>
    <property type="project" value="InterPro"/>
</dbReference>
<gene>
    <name evidence="3" type="ORF">HNR44_002768</name>
</gene>
<evidence type="ECO:0000256" key="1">
    <source>
        <dbReference type="ARBA" id="ARBA00022679"/>
    </source>
</evidence>
<reference evidence="3 4" key="1">
    <citation type="submission" date="2020-08" db="EMBL/GenBank/DDBJ databases">
        <title>Genomic Encyclopedia of Type Strains, Phase IV (KMG-IV): sequencing the most valuable type-strain genomes for metagenomic binning, comparative biology and taxonomic classification.</title>
        <authorList>
            <person name="Goeker M."/>
        </authorList>
    </citation>
    <scope>NUCLEOTIDE SEQUENCE [LARGE SCALE GENOMIC DNA]</scope>
    <source>
        <strain evidence="3 4">DSM 21769</strain>
    </source>
</reference>
<dbReference type="GO" id="GO:0006633">
    <property type="term" value="P:fatty acid biosynthetic process"/>
    <property type="evidence" value="ECO:0007669"/>
    <property type="project" value="TreeGrafter"/>
</dbReference>
<dbReference type="GO" id="GO:0003989">
    <property type="term" value="F:acetyl-CoA carboxylase activity"/>
    <property type="evidence" value="ECO:0007669"/>
    <property type="project" value="TreeGrafter"/>
</dbReference>
<evidence type="ECO:0000259" key="2">
    <source>
        <dbReference type="PROSITE" id="PS50980"/>
    </source>
</evidence>
<comment type="caution">
    <text evidence="3">The sequence shown here is derived from an EMBL/GenBank/DDBJ whole genome shotgun (WGS) entry which is preliminary data.</text>
</comment>
<dbReference type="NCBIfam" id="TIGR03133">
    <property type="entry name" value="malonate_beta"/>
    <property type="match status" value="1"/>
</dbReference>
<dbReference type="PANTHER" id="PTHR42995">
    <property type="entry name" value="ACETYL-COENZYME A CARBOXYLASE CARBOXYL TRANSFERASE SUBUNIT BETA, CHLOROPLASTIC"/>
    <property type="match status" value="1"/>
</dbReference>
<dbReference type="InterPro" id="IPR017556">
    <property type="entry name" value="Malonate_beta"/>
</dbReference>
<dbReference type="Proteomes" id="UP000568839">
    <property type="component" value="Unassembled WGS sequence"/>
</dbReference>
<dbReference type="RefSeq" id="WP_184404843.1">
    <property type="nucleotide sequence ID" value="NZ_JACHHJ010000004.1"/>
</dbReference>
<evidence type="ECO:0000313" key="3">
    <source>
        <dbReference type="EMBL" id="MBB6450778.1"/>
    </source>
</evidence>
<dbReference type="NCBIfam" id="NF005530">
    <property type="entry name" value="PRK07189.1"/>
    <property type="match status" value="1"/>
</dbReference>
<dbReference type="PROSITE" id="PS50980">
    <property type="entry name" value="COA_CT_NTER"/>
    <property type="match status" value="1"/>
</dbReference>
<feature type="domain" description="CoA carboxyltransferase N-terminal" evidence="2">
    <location>
        <begin position="1"/>
        <end position="101"/>
    </location>
</feature>
<dbReference type="EC" id="4.1.1.87" evidence="3"/>
<dbReference type="GO" id="GO:2001295">
    <property type="term" value="P:malonyl-CoA biosynthetic process"/>
    <property type="evidence" value="ECO:0007669"/>
    <property type="project" value="TreeGrafter"/>
</dbReference>
<accession>A0A841Q2L2</accession>
<dbReference type="GO" id="GO:0016740">
    <property type="term" value="F:transferase activity"/>
    <property type="evidence" value="ECO:0007669"/>
    <property type="project" value="UniProtKB-KW"/>
</dbReference>
<dbReference type="Pfam" id="PF06833">
    <property type="entry name" value="MdcE"/>
    <property type="match status" value="1"/>
</dbReference>
<dbReference type="NCBIfam" id="TIGR03134">
    <property type="entry name" value="malonate_gamma"/>
    <property type="match status" value="1"/>
</dbReference>
<dbReference type="InterPro" id="IPR029045">
    <property type="entry name" value="ClpP/crotonase-like_dom_sf"/>
</dbReference>
<proteinExistence type="predicted"/>
<keyword evidence="4" id="KW-1185">Reference proteome</keyword>
<evidence type="ECO:0000313" key="4">
    <source>
        <dbReference type="Proteomes" id="UP000568839"/>
    </source>
</evidence>
<name>A0A841Q2L2_9BACL</name>
<dbReference type="SUPFAM" id="SSF52096">
    <property type="entry name" value="ClpP/crotonase"/>
    <property type="match status" value="2"/>
</dbReference>
<keyword evidence="1" id="KW-0808">Transferase</keyword>
<dbReference type="InterPro" id="IPR009648">
    <property type="entry name" value="Malonate_gamma"/>
</dbReference>
<organism evidence="3 4">
    <name type="scientific">Geomicrobium halophilum</name>
    <dbReference type="NCBI Taxonomy" id="549000"/>
    <lineage>
        <taxon>Bacteria</taxon>
        <taxon>Bacillati</taxon>
        <taxon>Bacillota</taxon>
        <taxon>Bacilli</taxon>
        <taxon>Bacillales</taxon>
        <taxon>Geomicrobium</taxon>
    </lineage>
</organism>
<dbReference type="PANTHER" id="PTHR42995:SF1">
    <property type="entry name" value="MALONATE DECARBOXYLASE BETA SUBUNIT"/>
    <property type="match status" value="1"/>
</dbReference>
<protein>
    <submittedName>
        <fullName evidence="3">Malonate decarboxylase beta subunit</fullName>
        <ecNumber evidence="3">4.1.1.87</ecNumber>
    </submittedName>
</protein>
<keyword evidence="3" id="KW-0456">Lyase</keyword>
<dbReference type="GO" id="GO:0005975">
    <property type="term" value="P:carbohydrate metabolic process"/>
    <property type="evidence" value="ECO:0007669"/>
    <property type="project" value="InterPro"/>
</dbReference>
<dbReference type="Gene3D" id="3.90.226.10">
    <property type="entry name" value="2-enoyl-CoA Hydratase, Chain A, domain 1"/>
    <property type="match status" value="2"/>
</dbReference>
<dbReference type="EMBL" id="JACHHJ010000004">
    <property type="protein sequence ID" value="MBB6450778.1"/>
    <property type="molecule type" value="Genomic_DNA"/>
</dbReference>
<dbReference type="AlphaFoldDB" id="A0A841Q2L2"/>
<sequence length="561" mass="61614">MNDIRTKISFVESNARDRVKQILDSESFYEMLGPFERISSPHLEKQGIVPQNDDGVIVAKGKIENEPAVVISIESAFQGGGIGEVSGAKIAAALEMALDDHHNGIKTRPVIILDSGGVRLQEANYGLLAIAEIQSAVVALRRYMPVVGVIPGKIGSFGGMSITAGLFSKIIMTAEGRLGLNGPEVIEQEAGITELDSKNRQLIWKTIGGTQRVATSLADELVEDDRKQIVNAVQNAFKTKPSKPRSAQVEKYISILKQVNPKENINPNYFREFTPSLHPYMQSNLQRPLEAKSRGQRWFYALTSLEAPNTKISTTVWSGDAKLGNEKARFITVGPDPGHRFPRVREGEVGLEEGWALAHTINEVIQADAGKEQPRPIIAIVDVPSQAYGYVEELFGLHQACAAAVNAYADARRAGHPIVALLVGKAISGAFLSHGLQANRLLALDDKEVNVHVMSKGSAARVTKRTIAELEQVTADVPAMAYDVQSFQQLGALYELISGIRADHPTKEDVDEIYRKLQQAVDDIHSKRDQSLAERLYSSLAKKERSTSIQVREKMQKQWND</sequence>
<dbReference type="InterPro" id="IPR011762">
    <property type="entry name" value="COA_CT_N"/>
</dbReference>